<evidence type="ECO:0000313" key="2">
    <source>
        <dbReference type="Proteomes" id="UP000028834"/>
    </source>
</evidence>
<dbReference type="AlphaFoldDB" id="A0A086LQC0"/>
<comment type="caution">
    <text evidence="1">The sequence shown here is derived from an EMBL/GenBank/DDBJ whole genome shotgun (WGS) entry which is preliminary data.</text>
</comment>
<sequence length="516" mass="58154">MPARSGSASPLSFGDLFLSPEPAFDILLSTRWNGQASALVQAELVGYKYGLTAPRPLRTARALFAGILVERFPKQACQTLVQELADASMLQEPAMESFAAIQGTKSIAVLRRLFEKVVHTRQLVPIADQARINDLRVLLAKELRYLVKHGNQAWSDRLTSFYEAEQLARKKLAGRFMENMQTVKEDYELRVLVRAAETSDVGIQKMFLVDVLNEFPNVLLEEDFFSPKLQDFFSSVLQYPRSRVTMDREAMEALLQTHMQTKAASSESLTNDLFKHVVDKDQYFHSLAKSLFVEVLTLVWNYYYEHSQGMLQLLFEKKDAFEFLAEEIQRLPQMSAAADVGPDASRQGRVELSGGADARKAFALDAFGFGTILHLATWQTTNNYGHLAVVQGNCRFAYIAVTRSESKKSPLDHSAVVSTRFDATFHAPPSVVLSGTFYRTKKSFSSALYRRLKTWDSLGDPREEIKIRHLTAAMATKLRREVLEAPDQNLQATWDFASLFGQKDADFTRAFRGAAE</sequence>
<reference evidence="1 2" key="1">
    <citation type="submission" date="2014-05" db="EMBL/GenBank/DDBJ databases">
        <authorList>
            <person name="Sibley D."/>
            <person name="Venepally P."/>
            <person name="Karamycheva S."/>
            <person name="Hadjithomas M."/>
            <person name="Khan A."/>
            <person name="Brunk B."/>
            <person name="Roos D."/>
            <person name="Caler E."/>
            <person name="Lorenzi H."/>
        </authorList>
    </citation>
    <scope>NUCLEOTIDE SEQUENCE [LARGE SCALE GENOMIC DNA]</scope>
    <source>
        <strain evidence="1 2">RUB</strain>
    </source>
</reference>
<dbReference type="EMBL" id="AFYV02002381">
    <property type="protein sequence ID" value="KFG58838.1"/>
    <property type="molecule type" value="Genomic_DNA"/>
</dbReference>
<feature type="non-terminal residue" evidence="1">
    <location>
        <position position="516"/>
    </location>
</feature>
<accession>A0A086LQC0</accession>
<dbReference type="Proteomes" id="UP000028834">
    <property type="component" value="Unassembled WGS sequence"/>
</dbReference>
<proteinExistence type="predicted"/>
<name>A0A086LQC0_TOXGO</name>
<organism evidence="1 2">
    <name type="scientific">Toxoplasma gondii RUB</name>
    <dbReference type="NCBI Taxonomy" id="935652"/>
    <lineage>
        <taxon>Eukaryota</taxon>
        <taxon>Sar</taxon>
        <taxon>Alveolata</taxon>
        <taxon>Apicomplexa</taxon>
        <taxon>Conoidasida</taxon>
        <taxon>Coccidia</taxon>
        <taxon>Eucoccidiorida</taxon>
        <taxon>Eimeriorina</taxon>
        <taxon>Sarcocystidae</taxon>
        <taxon>Toxoplasma</taxon>
    </lineage>
</organism>
<evidence type="ECO:0000313" key="1">
    <source>
        <dbReference type="EMBL" id="KFG58838.1"/>
    </source>
</evidence>
<gene>
    <name evidence="1" type="ORF">TGRUB_266435A</name>
</gene>
<dbReference type="VEuPathDB" id="ToxoDB:TGRUB_266435A"/>
<protein>
    <submittedName>
        <fullName evidence="1">Uncharacterized protein</fullName>
    </submittedName>
</protein>